<dbReference type="PaxDb" id="65489-OBART08G09470.1"/>
<reference evidence="1" key="1">
    <citation type="journal article" date="2009" name="Rice">
        <title>De Novo Next Generation Sequencing of Plant Genomes.</title>
        <authorList>
            <person name="Rounsley S."/>
            <person name="Marri P.R."/>
            <person name="Yu Y."/>
            <person name="He R."/>
            <person name="Sisneros N."/>
            <person name="Goicoechea J.L."/>
            <person name="Lee S.J."/>
            <person name="Angelova A."/>
            <person name="Kudrna D."/>
            <person name="Luo M."/>
            <person name="Affourtit J."/>
            <person name="Desany B."/>
            <person name="Knight J."/>
            <person name="Niazi F."/>
            <person name="Egholm M."/>
            <person name="Wing R.A."/>
        </authorList>
    </citation>
    <scope>NUCLEOTIDE SEQUENCE [LARGE SCALE GENOMIC DNA]</scope>
    <source>
        <strain evidence="1">cv. IRGC 105608</strain>
    </source>
</reference>
<organism evidence="1">
    <name type="scientific">Oryza barthii</name>
    <dbReference type="NCBI Taxonomy" id="65489"/>
    <lineage>
        <taxon>Eukaryota</taxon>
        <taxon>Viridiplantae</taxon>
        <taxon>Streptophyta</taxon>
        <taxon>Embryophyta</taxon>
        <taxon>Tracheophyta</taxon>
        <taxon>Spermatophyta</taxon>
        <taxon>Magnoliopsida</taxon>
        <taxon>Liliopsida</taxon>
        <taxon>Poales</taxon>
        <taxon>Poaceae</taxon>
        <taxon>BOP clade</taxon>
        <taxon>Oryzoideae</taxon>
        <taxon>Oryzeae</taxon>
        <taxon>Oryzinae</taxon>
        <taxon>Oryza</taxon>
    </lineage>
</organism>
<dbReference type="Proteomes" id="UP000026960">
    <property type="component" value="Chromosome 8"/>
</dbReference>
<protein>
    <submittedName>
        <fullName evidence="1">Uncharacterized protein</fullName>
    </submittedName>
</protein>
<name>A0A0D3GYK8_9ORYZ</name>
<accession>A0A0D3GYK8</accession>
<sequence length="63" mass="7066">MLMKKEFMVGIALDKTLVSVSVCFSTLKMILLILQVVRRRELGPPGRRYDAAIATKSQRGQEA</sequence>
<evidence type="ECO:0000313" key="1">
    <source>
        <dbReference type="EnsemblPlants" id="OBART08G09470.1"/>
    </source>
</evidence>
<proteinExistence type="predicted"/>
<evidence type="ECO:0000313" key="2">
    <source>
        <dbReference type="Proteomes" id="UP000026960"/>
    </source>
</evidence>
<dbReference type="Gramene" id="OBART08G09470.1">
    <property type="protein sequence ID" value="OBART08G09470.1"/>
    <property type="gene ID" value="OBART08G09470"/>
</dbReference>
<dbReference type="HOGENOM" id="CLU_2889356_0_0_1"/>
<keyword evidence="2" id="KW-1185">Reference proteome</keyword>
<dbReference type="EnsemblPlants" id="OBART08G09470.1">
    <property type="protein sequence ID" value="OBART08G09470.1"/>
    <property type="gene ID" value="OBART08G09470"/>
</dbReference>
<reference evidence="1" key="2">
    <citation type="submission" date="2015-03" db="UniProtKB">
        <authorList>
            <consortium name="EnsemblPlants"/>
        </authorList>
    </citation>
    <scope>IDENTIFICATION</scope>
</reference>
<dbReference type="AlphaFoldDB" id="A0A0D3GYK8"/>